<name>Q19533_CAEEL</name>
<evidence type="ECO:0000313" key="2">
    <source>
        <dbReference type="EMBL" id="CAA93651.2"/>
    </source>
</evidence>
<dbReference type="OrthoDB" id="5783675at2759"/>
<evidence type="ECO:0000313" key="4">
    <source>
        <dbReference type="WormBase" id="F17H10.4"/>
    </source>
</evidence>
<dbReference type="InParanoid" id="Q19533"/>
<dbReference type="HOGENOM" id="CLU_1866956_0_0_1"/>
<organism evidence="2 3">
    <name type="scientific">Caenorhabditis elegans</name>
    <dbReference type="NCBI Taxonomy" id="6239"/>
    <lineage>
        <taxon>Eukaryota</taxon>
        <taxon>Metazoa</taxon>
        <taxon>Ecdysozoa</taxon>
        <taxon>Nematoda</taxon>
        <taxon>Chromadorea</taxon>
        <taxon>Rhabditida</taxon>
        <taxon>Rhabditina</taxon>
        <taxon>Rhabditomorpha</taxon>
        <taxon>Rhabditoidea</taxon>
        <taxon>Rhabditidae</taxon>
        <taxon>Peloderinae</taxon>
        <taxon>Caenorhabditis</taxon>
    </lineage>
</organism>
<gene>
    <name evidence="2" type="ORF">CELE_F17H10.4</name>
    <name evidence="2 4" type="ORF">F17H10.4</name>
</gene>
<dbReference type="eggNOG" id="ENOG502TISR">
    <property type="taxonomic scope" value="Eukaryota"/>
</dbReference>
<reference evidence="2 3" key="1">
    <citation type="journal article" date="1998" name="Science">
        <title>Genome sequence of the nematode C. elegans: a platform for investigating biology.</title>
        <authorList>
            <consortium name="The C. elegans sequencing consortium"/>
            <person name="Sulson J.E."/>
            <person name="Waterston R."/>
        </authorList>
    </citation>
    <scope>NUCLEOTIDE SEQUENCE [LARGE SCALE GENOMIC DNA]</scope>
    <source>
        <strain evidence="2 3">Bristol N2</strain>
    </source>
</reference>
<keyword evidence="3" id="KW-1185">Reference proteome</keyword>
<keyword evidence="1" id="KW-0472">Membrane</keyword>
<dbReference type="WormBase" id="F17H10.4">
    <property type="protein sequence ID" value="CE03229"/>
    <property type="gene ID" value="WBGene00008928"/>
</dbReference>
<sequence length="113" mass="12782">MSPIPPFNTPSPILRSAQSFNIDQINQINAFFSSTAGIVTFSAVWLFCVVALFLVTGWLLTRHEEENRTNPELARETEIQGMMLLSRVPDPSVEIELPTISGNEYPGRYHRFL</sequence>
<keyword evidence="1" id="KW-1133">Transmembrane helix</keyword>
<proteinExistence type="predicted"/>
<accession>Q19533</accession>
<evidence type="ECO:0000313" key="3">
    <source>
        <dbReference type="Proteomes" id="UP000001940"/>
    </source>
</evidence>
<dbReference type="PaxDb" id="6239-F17H10.4"/>
<keyword evidence="1" id="KW-0812">Transmembrane</keyword>
<dbReference type="UCSC" id="F17H10.4">
    <property type="organism name" value="c. elegans"/>
</dbReference>
<dbReference type="AlphaFoldDB" id="Q19533"/>
<dbReference type="PIR" id="T21078">
    <property type="entry name" value="T21078"/>
</dbReference>
<dbReference type="FunCoup" id="Q19533">
    <property type="interactions" value="1521"/>
</dbReference>
<feature type="transmembrane region" description="Helical" evidence="1">
    <location>
        <begin position="38"/>
        <end position="60"/>
    </location>
</feature>
<protein>
    <submittedName>
        <fullName evidence="2">Col_cuticle_N domain-containing protein</fullName>
    </submittedName>
</protein>
<dbReference type="EMBL" id="BX284606">
    <property type="protein sequence ID" value="CAA93651.2"/>
    <property type="molecule type" value="Genomic_DNA"/>
</dbReference>
<dbReference type="Proteomes" id="UP000001940">
    <property type="component" value="Chromosome X"/>
</dbReference>
<dbReference type="AGR" id="WB:WBGene00008928"/>
<evidence type="ECO:0000256" key="1">
    <source>
        <dbReference type="SAM" id="Phobius"/>
    </source>
</evidence>